<evidence type="ECO:0000259" key="5">
    <source>
        <dbReference type="Pfam" id="PF01420"/>
    </source>
</evidence>
<dbReference type="PANTHER" id="PTHR43140">
    <property type="entry name" value="TYPE-1 RESTRICTION ENZYME ECOKI SPECIFICITY PROTEIN"/>
    <property type="match status" value="1"/>
</dbReference>
<organism evidence="6 7">
    <name type="scientific">Anaerococcus hydrogenalis</name>
    <dbReference type="NCBI Taxonomy" id="33029"/>
    <lineage>
        <taxon>Bacteria</taxon>
        <taxon>Bacillati</taxon>
        <taxon>Bacillota</taxon>
        <taxon>Tissierellia</taxon>
        <taxon>Tissierellales</taxon>
        <taxon>Peptoniphilaceae</taxon>
        <taxon>Anaerococcus</taxon>
    </lineage>
</organism>
<comment type="caution">
    <text evidence="6">The sequence shown here is derived from an EMBL/GenBank/DDBJ whole genome shotgun (WGS) entry which is preliminary data.</text>
</comment>
<evidence type="ECO:0000256" key="2">
    <source>
        <dbReference type="ARBA" id="ARBA00022747"/>
    </source>
</evidence>
<sequence>MSKILEMIKNETVEWKKLGEIAVISGAGVNKKVKEDEKSIILLNYMDVYKNLYINSDIPQMKVTASDKKIEDCNIKYGDIFITPSSETKEDIFMSSVAVEDFENTVYSYHIMRIRLKEKNFITSCFLNYIFRSVEFRKKMQKKVFGNTRQTITKTEIEKLEVPIPSIKTQEKIVEILDNFVKYSTELQAELQAELQNRSSQYEYFRDLVLSKDYLIKLEDKLFYERNKNIEIYKIKDLCKRQRGIKITAKEMEELNDENSPVKVFAGGNTSAKVSKERVGKENIINNPSVIVKSRGNIDFEYYDKSFTHKNEMWSYSSKNENVLNIKFLYYVLKNNLGYFINNAISGKLPQISTGVTDNYKILLPSIEIQNKVVEVLDKFQNLISNAEGLLPEEIEQRQKQYEYYREKLLTFENNMVQGK</sequence>
<keyword evidence="3" id="KW-0238">DNA-binding</keyword>
<dbReference type="InterPro" id="IPR051212">
    <property type="entry name" value="Type-I_RE_S_subunit"/>
</dbReference>
<dbReference type="InterPro" id="IPR044946">
    <property type="entry name" value="Restrct_endonuc_typeI_TRD_sf"/>
</dbReference>
<dbReference type="Proteomes" id="UP000235658">
    <property type="component" value="Unassembled WGS sequence"/>
</dbReference>
<dbReference type="Gene3D" id="3.90.220.20">
    <property type="entry name" value="DNA methylase specificity domains"/>
    <property type="match status" value="2"/>
</dbReference>
<evidence type="ECO:0000256" key="3">
    <source>
        <dbReference type="ARBA" id="ARBA00023125"/>
    </source>
</evidence>
<name>A0A2N6UH32_9FIRM</name>
<comment type="subunit">
    <text evidence="4">The methyltransferase is composed of M and S polypeptides.</text>
</comment>
<dbReference type="AlphaFoldDB" id="A0A2N6UH32"/>
<dbReference type="RefSeq" id="WP_102198405.1">
    <property type="nucleotide sequence ID" value="NZ_PNHP01000006.1"/>
</dbReference>
<comment type="similarity">
    <text evidence="1">Belongs to the type-I restriction system S methylase family.</text>
</comment>
<dbReference type="PANTHER" id="PTHR43140:SF1">
    <property type="entry name" value="TYPE I RESTRICTION ENZYME ECOKI SPECIFICITY SUBUNIT"/>
    <property type="match status" value="1"/>
</dbReference>
<dbReference type="CDD" id="cd17291">
    <property type="entry name" value="RMtype1_S_MgeORF438P-TRD-CR_like"/>
    <property type="match status" value="1"/>
</dbReference>
<dbReference type="InterPro" id="IPR000055">
    <property type="entry name" value="Restrct_endonuc_typeI_TRD"/>
</dbReference>
<reference evidence="6 7" key="1">
    <citation type="submission" date="2017-09" db="EMBL/GenBank/DDBJ databases">
        <title>Bacterial strain isolated from the female urinary microbiota.</title>
        <authorList>
            <person name="Thomas-White K."/>
            <person name="Kumar N."/>
            <person name="Forster S."/>
            <person name="Putonti C."/>
            <person name="Lawley T."/>
            <person name="Wolfe A.J."/>
        </authorList>
    </citation>
    <scope>NUCLEOTIDE SEQUENCE [LARGE SCALE GENOMIC DNA]</scope>
    <source>
        <strain evidence="6 7">UMB0204</strain>
    </source>
</reference>
<dbReference type="GO" id="GO:0003677">
    <property type="term" value="F:DNA binding"/>
    <property type="evidence" value="ECO:0007669"/>
    <property type="project" value="UniProtKB-KW"/>
</dbReference>
<dbReference type="SUPFAM" id="SSF116734">
    <property type="entry name" value="DNA methylase specificity domain"/>
    <property type="match status" value="2"/>
</dbReference>
<feature type="domain" description="Type I restriction modification DNA specificity" evidence="5">
    <location>
        <begin position="228"/>
        <end position="397"/>
    </location>
</feature>
<dbReference type="EMBL" id="PNHP01000006">
    <property type="protein sequence ID" value="PMC80900.1"/>
    <property type="molecule type" value="Genomic_DNA"/>
</dbReference>
<keyword evidence="2" id="KW-0680">Restriction system</keyword>
<evidence type="ECO:0000256" key="1">
    <source>
        <dbReference type="ARBA" id="ARBA00010923"/>
    </source>
</evidence>
<evidence type="ECO:0000313" key="6">
    <source>
        <dbReference type="EMBL" id="PMC80900.1"/>
    </source>
</evidence>
<feature type="domain" description="Type I restriction modification DNA specificity" evidence="5">
    <location>
        <begin position="11"/>
        <end position="196"/>
    </location>
</feature>
<dbReference type="GO" id="GO:0004519">
    <property type="term" value="F:endonuclease activity"/>
    <property type="evidence" value="ECO:0007669"/>
    <property type="project" value="UniProtKB-KW"/>
</dbReference>
<gene>
    <name evidence="6" type="ORF">CJ192_07960</name>
</gene>
<dbReference type="GeneID" id="84579118"/>
<keyword evidence="6" id="KW-0378">Hydrolase</keyword>
<dbReference type="Pfam" id="PF01420">
    <property type="entry name" value="Methylase_S"/>
    <property type="match status" value="2"/>
</dbReference>
<dbReference type="GO" id="GO:0009307">
    <property type="term" value="P:DNA restriction-modification system"/>
    <property type="evidence" value="ECO:0007669"/>
    <property type="project" value="UniProtKB-KW"/>
</dbReference>
<evidence type="ECO:0000313" key="7">
    <source>
        <dbReference type="Proteomes" id="UP000235658"/>
    </source>
</evidence>
<keyword evidence="6" id="KW-0540">Nuclease</keyword>
<protein>
    <submittedName>
        <fullName evidence="6">Restriction endonuclease subunit S</fullName>
    </submittedName>
</protein>
<evidence type="ECO:0000256" key="4">
    <source>
        <dbReference type="ARBA" id="ARBA00038652"/>
    </source>
</evidence>
<keyword evidence="6" id="KW-0255">Endonuclease</keyword>
<dbReference type="Gene3D" id="1.10.287.1120">
    <property type="entry name" value="Bipartite methylase S protein"/>
    <property type="match status" value="1"/>
</dbReference>
<proteinExistence type="inferred from homology"/>
<accession>A0A2N6UH32</accession>